<gene>
    <name evidence="1" type="ORF">GCM10009838_11760</name>
</gene>
<dbReference type="EMBL" id="BAAAQM010000004">
    <property type="protein sequence ID" value="GAA1957407.1"/>
    <property type="molecule type" value="Genomic_DNA"/>
</dbReference>
<organism evidence="1 2">
    <name type="scientific">Catenulispora subtropica</name>
    <dbReference type="NCBI Taxonomy" id="450798"/>
    <lineage>
        <taxon>Bacteria</taxon>
        <taxon>Bacillati</taxon>
        <taxon>Actinomycetota</taxon>
        <taxon>Actinomycetes</taxon>
        <taxon>Catenulisporales</taxon>
        <taxon>Catenulisporaceae</taxon>
        <taxon>Catenulispora</taxon>
    </lineage>
</organism>
<dbReference type="RefSeq" id="WP_344655881.1">
    <property type="nucleotide sequence ID" value="NZ_BAAAQM010000004.1"/>
</dbReference>
<evidence type="ECO:0000313" key="2">
    <source>
        <dbReference type="Proteomes" id="UP001499854"/>
    </source>
</evidence>
<reference evidence="1 2" key="1">
    <citation type="journal article" date="2019" name="Int. J. Syst. Evol. Microbiol.">
        <title>The Global Catalogue of Microorganisms (GCM) 10K type strain sequencing project: providing services to taxonomists for standard genome sequencing and annotation.</title>
        <authorList>
            <consortium name="The Broad Institute Genomics Platform"/>
            <consortium name="The Broad Institute Genome Sequencing Center for Infectious Disease"/>
            <person name="Wu L."/>
            <person name="Ma J."/>
        </authorList>
    </citation>
    <scope>NUCLEOTIDE SEQUENCE [LARGE SCALE GENOMIC DNA]</scope>
    <source>
        <strain evidence="1 2">JCM 16013</strain>
    </source>
</reference>
<evidence type="ECO:0000313" key="1">
    <source>
        <dbReference type="EMBL" id="GAA1957407.1"/>
    </source>
</evidence>
<sequence>MSTRPDKTLGVVTLSANQAETVMNAVLRERRQRPDLEHLFREDDRLNGFFIKPLESVQGNERDVSSFLWVTGPTRPAR</sequence>
<keyword evidence="2" id="KW-1185">Reference proteome</keyword>
<dbReference type="Proteomes" id="UP001499854">
    <property type="component" value="Unassembled WGS sequence"/>
</dbReference>
<comment type="caution">
    <text evidence="1">The sequence shown here is derived from an EMBL/GenBank/DDBJ whole genome shotgun (WGS) entry which is preliminary data.</text>
</comment>
<protein>
    <submittedName>
        <fullName evidence="1">Uncharacterized protein</fullName>
    </submittedName>
</protein>
<proteinExistence type="predicted"/>
<accession>A0ABN2QSQ1</accession>
<name>A0ABN2QSQ1_9ACTN</name>